<evidence type="ECO:0000313" key="1">
    <source>
        <dbReference type="EMBL" id="TYG96785.1"/>
    </source>
</evidence>
<protein>
    <submittedName>
        <fullName evidence="1">Uncharacterized protein</fullName>
    </submittedName>
</protein>
<reference evidence="1 2" key="1">
    <citation type="submission" date="2019-06" db="EMBL/GenBank/DDBJ databases">
        <title>WGS assembly of Gossypium darwinii.</title>
        <authorList>
            <person name="Chen Z.J."/>
            <person name="Sreedasyam A."/>
            <person name="Ando A."/>
            <person name="Song Q."/>
            <person name="De L."/>
            <person name="Hulse-Kemp A."/>
            <person name="Ding M."/>
            <person name="Ye W."/>
            <person name="Kirkbride R."/>
            <person name="Jenkins J."/>
            <person name="Plott C."/>
            <person name="Lovell J."/>
            <person name="Lin Y.-M."/>
            <person name="Vaughn R."/>
            <person name="Liu B."/>
            <person name="Li W."/>
            <person name="Simpson S."/>
            <person name="Scheffler B."/>
            <person name="Saski C."/>
            <person name="Grover C."/>
            <person name="Hu G."/>
            <person name="Conover J."/>
            <person name="Carlson J."/>
            <person name="Shu S."/>
            <person name="Boston L."/>
            <person name="Williams M."/>
            <person name="Peterson D."/>
            <person name="Mcgee K."/>
            <person name="Jones D."/>
            <person name="Wendel J."/>
            <person name="Stelly D."/>
            <person name="Grimwood J."/>
            <person name="Schmutz J."/>
        </authorList>
    </citation>
    <scope>NUCLEOTIDE SEQUENCE [LARGE SCALE GENOMIC DNA]</scope>
    <source>
        <strain evidence="1">1808015.09</strain>
    </source>
</reference>
<gene>
    <name evidence="1" type="ORF">ES288_A11G380700v1</name>
</gene>
<organism evidence="1 2">
    <name type="scientific">Gossypium darwinii</name>
    <name type="common">Darwin's cotton</name>
    <name type="synonym">Gossypium barbadense var. darwinii</name>
    <dbReference type="NCBI Taxonomy" id="34276"/>
    <lineage>
        <taxon>Eukaryota</taxon>
        <taxon>Viridiplantae</taxon>
        <taxon>Streptophyta</taxon>
        <taxon>Embryophyta</taxon>
        <taxon>Tracheophyta</taxon>
        <taxon>Spermatophyta</taxon>
        <taxon>Magnoliopsida</taxon>
        <taxon>eudicotyledons</taxon>
        <taxon>Gunneridae</taxon>
        <taxon>Pentapetalae</taxon>
        <taxon>rosids</taxon>
        <taxon>malvids</taxon>
        <taxon>Malvales</taxon>
        <taxon>Malvaceae</taxon>
        <taxon>Malvoideae</taxon>
        <taxon>Gossypium</taxon>
    </lineage>
</organism>
<dbReference type="EMBL" id="CM017698">
    <property type="protein sequence ID" value="TYG96785.1"/>
    <property type="molecule type" value="Genomic_DNA"/>
</dbReference>
<name>A0A5D2ETY2_GOSDA</name>
<keyword evidence="2" id="KW-1185">Reference proteome</keyword>
<evidence type="ECO:0000313" key="2">
    <source>
        <dbReference type="Proteomes" id="UP000323506"/>
    </source>
</evidence>
<dbReference type="Proteomes" id="UP000323506">
    <property type="component" value="Chromosome A11"/>
</dbReference>
<dbReference type="AlphaFoldDB" id="A0A5D2ETY2"/>
<sequence>MASDGPMLPYQPPSMASTAPVSTVPLVVPQIRRTLVFASTKPPFNSRGIVADQEIEAIVVRSPVSLKILF</sequence>
<proteinExistence type="predicted"/>
<accession>A0A5D2ETY2</accession>